<organism evidence="3 4">
    <name type="scientific">Candidatus Frankia alpina</name>
    <dbReference type="NCBI Taxonomy" id="2699483"/>
    <lineage>
        <taxon>Bacteria</taxon>
        <taxon>Bacillati</taxon>
        <taxon>Actinomycetota</taxon>
        <taxon>Actinomycetes</taxon>
        <taxon>Frankiales</taxon>
        <taxon>Frankiaceae</taxon>
        <taxon>Frankia</taxon>
    </lineage>
</organism>
<dbReference type="InterPro" id="IPR000836">
    <property type="entry name" value="PRTase_dom"/>
</dbReference>
<comment type="caution">
    <text evidence="3">The sequence shown here is derived from an EMBL/GenBank/DDBJ whole genome shotgun (WGS) entry which is preliminary data.</text>
</comment>
<comment type="similarity">
    <text evidence="1">Belongs to the ComF/GntX family.</text>
</comment>
<reference evidence="3 4" key="1">
    <citation type="submission" date="2019-04" db="EMBL/GenBank/DDBJ databases">
        <title>Draft genome sequences for three unisolated Alnus-infective Frankia Sp+ strains, AgTrS, AiOr and AvVan, the first sequenced Frankia strains able to sporulate in-planta.</title>
        <authorList>
            <person name="Bethencourt L."/>
            <person name="Vautrin F."/>
            <person name="Taib N."/>
            <person name="Dubost A."/>
            <person name="Castro-Garcia L."/>
            <person name="Imbaud O."/>
            <person name="Abrouk D."/>
            <person name="Fournier P."/>
            <person name="Briolay J."/>
            <person name="Nguyen A."/>
            <person name="Normand P."/>
            <person name="Fernandez M.P."/>
            <person name="Brochier-Armanet C."/>
            <person name="Herrera-Belaroussi A."/>
        </authorList>
    </citation>
    <scope>NUCLEOTIDE SEQUENCE [LARGE SCALE GENOMIC DNA]</scope>
    <source>
        <strain evidence="3 4">AvVan</strain>
    </source>
</reference>
<dbReference type="Proteomes" id="UP000305282">
    <property type="component" value="Unassembled WGS sequence"/>
</dbReference>
<dbReference type="InterPro" id="IPR029057">
    <property type="entry name" value="PRTase-like"/>
</dbReference>
<evidence type="ECO:0000313" key="4">
    <source>
        <dbReference type="Proteomes" id="UP000305282"/>
    </source>
</evidence>
<dbReference type="PANTHER" id="PTHR47505:SF1">
    <property type="entry name" value="DNA UTILIZATION PROTEIN YHGH"/>
    <property type="match status" value="1"/>
</dbReference>
<dbReference type="OrthoDB" id="5244859at2"/>
<proteinExistence type="inferred from homology"/>
<feature type="domain" description="Phosphoribosyltransferase" evidence="2">
    <location>
        <begin position="206"/>
        <end position="253"/>
    </location>
</feature>
<gene>
    <name evidence="3" type="ORF">E7Y31_12345</name>
</gene>
<dbReference type="PANTHER" id="PTHR47505">
    <property type="entry name" value="DNA UTILIZATION PROTEIN YHGH"/>
    <property type="match status" value="1"/>
</dbReference>
<sequence length="269" mass="27140">MARAFLPLLARNLAILTDLIVPLSCAGCGGRGASVCRACAAELRGPAFLAVAGPMATPRRRGLPPCLAAAHYGGRVRSLLLAYKERGRVDAARPLGAALARAVARALPAASGGPTGVCAPPPPAPALVLVPVPSTAAARRRRGFDHLVLLCSAAAAVLRRDGHRVRVAPALRPVRRLADQAGLGATARAANLAGAFELANPARAARRAALPAGARVIVIDDVLTTGATVAEAVRALRAASVRTAVVAVVAVVDPTRGKAALPAIHGPPG</sequence>
<dbReference type="SUPFAM" id="SSF53271">
    <property type="entry name" value="PRTase-like"/>
    <property type="match status" value="1"/>
</dbReference>
<evidence type="ECO:0000313" key="3">
    <source>
        <dbReference type="EMBL" id="THJ74288.1"/>
    </source>
</evidence>
<dbReference type="EMBL" id="SSXH01000274">
    <property type="protein sequence ID" value="THJ74288.1"/>
    <property type="molecule type" value="Genomic_DNA"/>
</dbReference>
<dbReference type="CDD" id="cd06223">
    <property type="entry name" value="PRTases_typeI"/>
    <property type="match status" value="1"/>
</dbReference>
<dbReference type="AlphaFoldDB" id="A0A4S5EPK6"/>
<accession>A0A4S5EPK6</accession>
<keyword evidence="4" id="KW-1185">Reference proteome</keyword>
<dbReference type="Pfam" id="PF00156">
    <property type="entry name" value="Pribosyltran"/>
    <property type="match status" value="1"/>
</dbReference>
<dbReference type="Gene3D" id="3.40.50.2020">
    <property type="match status" value="1"/>
</dbReference>
<evidence type="ECO:0000259" key="2">
    <source>
        <dbReference type="Pfam" id="PF00156"/>
    </source>
</evidence>
<evidence type="ECO:0000256" key="1">
    <source>
        <dbReference type="ARBA" id="ARBA00008007"/>
    </source>
</evidence>
<protein>
    <submittedName>
        <fullName evidence="3">ComF family protein</fullName>
    </submittedName>
</protein>
<dbReference type="InterPro" id="IPR051910">
    <property type="entry name" value="ComF/GntX_DNA_util-trans"/>
</dbReference>
<name>A0A4S5EPK6_9ACTN</name>